<dbReference type="AlphaFoldDB" id="A0A426WY43"/>
<feature type="region of interest" description="Disordered" evidence="1">
    <location>
        <begin position="26"/>
        <end position="61"/>
    </location>
</feature>
<accession>A0A426WY43</accession>
<dbReference type="Proteomes" id="UP000287651">
    <property type="component" value="Unassembled WGS sequence"/>
</dbReference>
<evidence type="ECO:0000313" key="3">
    <source>
        <dbReference type="Proteomes" id="UP000287651"/>
    </source>
</evidence>
<protein>
    <submittedName>
        <fullName evidence="2">Uncharacterized protein</fullName>
    </submittedName>
</protein>
<evidence type="ECO:0000313" key="2">
    <source>
        <dbReference type="EMBL" id="RRT32171.1"/>
    </source>
</evidence>
<feature type="compositionally biased region" description="Basic and acidic residues" evidence="1">
    <location>
        <begin position="52"/>
        <end position="61"/>
    </location>
</feature>
<organism evidence="2 3">
    <name type="scientific">Ensete ventricosum</name>
    <name type="common">Abyssinian banana</name>
    <name type="synonym">Musa ensete</name>
    <dbReference type="NCBI Taxonomy" id="4639"/>
    <lineage>
        <taxon>Eukaryota</taxon>
        <taxon>Viridiplantae</taxon>
        <taxon>Streptophyta</taxon>
        <taxon>Embryophyta</taxon>
        <taxon>Tracheophyta</taxon>
        <taxon>Spermatophyta</taxon>
        <taxon>Magnoliopsida</taxon>
        <taxon>Liliopsida</taxon>
        <taxon>Zingiberales</taxon>
        <taxon>Musaceae</taxon>
        <taxon>Ensete</taxon>
    </lineage>
</organism>
<proteinExistence type="predicted"/>
<reference evidence="2 3" key="1">
    <citation type="journal article" date="2014" name="Agronomy (Basel)">
        <title>A Draft Genome Sequence for Ensete ventricosum, the Drought-Tolerant Tree Against Hunger.</title>
        <authorList>
            <person name="Harrison J."/>
            <person name="Moore K.A."/>
            <person name="Paszkiewicz K."/>
            <person name="Jones T."/>
            <person name="Grant M."/>
            <person name="Ambacheew D."/>
            <person name="Muzemil S."/>
            <person name="Studholme D.J."/>
        </authorList>
    </citation>
    <scope>NUCLEOTIDE SEQUENCE [LARGE SCALE GENOMIC DNA]</scope>
</reference>
<sequence length="173" mass="19068">MGDRWLSLEKLSDGCGFAEKGLLQRRKRTKKEGRVGNGSVGPSAMKKGLWHATDHGGDRGPRLRLKKRAATMAEEERRELLFNSTVARSQARWDLPGQVGRPVMFTICFLQEGLAQLVDQKVGQHQVQAEIQKVEGTTFAKISTGKPLVSGWCTAIVQAFERLMAANPPRLGG</sequence>
<evidence type="ECO:0000256" key="1">
    <source>
        <dbReference type="SAM" id="MobiDB-lite"/>
    </source>
</evidence>
<dbReference type="EMBL" id="AMZH03033487">
    <property type="protein sequence ID" value="RRT32171.1"/>
    <property type="molecule type" value="Genomic_DNA"/>
</dbReference>
<name>A0A426WY43_ENSVE</name>
<comment type="caution">
    <text evidence="2">The sequence shown here is derived from an EMBL/GenBank/DDBJ whole genome shotgun (WGS) entry which is preliminary data.</text>
</comment>
<gene>
    <name evidence="2" type="ORF">B296_00059206</name>
</gene>